<dbReference type="InterPro" id="IPR006656">
    <property type="entry name" value="Mopterin_OxRdtase"/>
</dbReference>
<dbReference type="PANTHER" id="PTHR43742">
    <property type="entry name" value="TRIMETHYLAMINE-N-OXIDE REDUCTASE"/>
    <property type="match status" value="1"/>
</dbReference>
<organism evidence="4">
    <name type="scientific">marine sediment metagenome</name>
    <dbReference type="NCBI Taxonomy" id="412755"/>
    <lineage>
        <taxon>unclassified sequences</taxon>
        <taxon>metagenomes</taxon>
        <taxon>ecological metagenomes</taxon>
    </lineage>
</organism>
<dbReference type="GO" id="GO:0016491">
    <property type="term" value="F:oxidoreductase activity"/>
    <property type="evidence" value="ECO:0007669"/>
    <property type="project" value="InterPro"/>
</dbReference>
<dbReference type="Gene3D" id="3.40.50.12440">
    <property type="match status" value="1"/>
</dbReference>
<name>X1I3Q9_9ZZZZ</name>
<accession>X1I3Q9</accession>
<gene>
    <name evidence="4" type="ORF">S03H2_67608</name>
</gene>
<dbReference type="PANTHER" id="PTHR43742:SF6">
    <property type="entry name" value="OXIDOREDUCTASE YYAE-RELATED"/>
    <property type="match status" value="1"/>
</dbReference>
<keyword evidence="1" id="KW-0408">Iron</keyword>
<keyword evidence="2" id="KW-0411">Iron-sulfur</keyword>
<evidence type="ECO:0000256" key="2">
    <source>
        <dbReference type="ARBA" id="ARBA00023014"/>
    </source>
</evidence>
<comment type="caution">
    <text evidence="4">The sequence shown here is derived from an EMBL/GenBank/DDBJ whole genome shotgun (WGS) entry which is preliminary data.</text>
</comment>
<sequence>RGFFCPKLNKRESLIYHPDRIINPLKHVGAKGKNKFNSISLEDALTIIAEKLGEIKSSHGPESIIAAFSSGNYGLISRLAPLRFFNKLGATITTGGICNEGGCDALEKMLGTYSTTNPFQLKSKAAKIIVIWGSNLPETNIHAYSLIKNAMKNGSILIVIDSRNHKLAQEAHFF</sequence>
<feature type="non-terminal residue" evidence="4">
    <location>
        <position position="174"/>
    </location>
</feature>
<evidence type="ECO:0000259" key="3">
    <source>
        <dbReference type="Pfam" id="PF00384"/>
    </source>
</evidence>
<feature type="non-terminal residue" evidence="4">
    <location>
        <position position="1"/>
    </location>
</feature>
<keyword evidence="2" id="KW-0479">Metal-binding</keyword>
<dbReference type="AlphaFoldDB" id="X1I3Q9"/>
<evidence type="ECO:0000313" key="4">
    <source>
        <dbReference type="EMBL" id="GAH77016.1"/>
    </source>
</evidence>
<dbReference type="GO" id="GO:0051536">
    <property type="term" value="F:iron-sulfur cluster binding"/>
    <property type="evidence" value="ECO:0007669"/>
    <property type="project" value="UniProtKB-KW"/>
</dbReference>
<proteinExistence type="predicted"/>
<dbReference type="InterPro" id="IPR050612">
    <property type="entry name" value="Prok_Mopterin_Oxidored"/>
</dbReference>
<evidence type="ECO:0000256" key="1">
    <source>
        <dbReference type="ARBA" id="ARBA00023004"/>
    </source>
</evidence>
<dbReference type="Pfam" id="PF00384">
    <property type="entry name" value="Molybdopterin"/>
    <property type="match status" value="1"/>
</dbReference>
<feature type="domain" description="Molybdopterin oxidoreductase" evidence="3">
    <location>
        <begin position="20"/>
        <end position="167"/>
    </location>
</feature>
<reference evidence="4" key="1">
    <citation type="journal article" date="2014" name="Front. Microbiol.">
        <title>High frequency of phylogenetically diverse reductive dehalogenase-homologous genes in deep subseafloor sedimentary metagenomes.</title>
        <authorList>
            <person name="Kawai M."/>
            <person name="Futagami T."/>
            <person name="Toyoda A."/>
            <person name="Takaki Y."/>
            <person name="Nishi S."/>
            <person name="Hori S."/>
            <person name="Arai W."/>
            <person name="Tsubouchi T."/>
            <person name="Morono Y."/>
            <person name="Uchiyama I."/>
            <person name="Ito T."/>
            <person name="Fujiyama A."/>
            <person name="Inagaki F."/>
            <person name="Takami H."/>
        </authorList>
    </citation>
    <scope>NUCLEOTIDE SEQUENCE</scope>
    <source>
        <strain evidence="4">Expedition CK06-06</strain>
    </source>
</reference>
<dbReference type="EMBL" id="BARU01044297">
    <property type="protein sequence ID" value="GAH77016.1"/>
    <property type="molecule type" value="Genomic_DNA"/>
</dbReference>
<protein>
    <recommendedName>
        <fullName evidence="3">Molybdopterin oxidoreductase domain-containing protein</fullName>
    </recommendedName>
</protein>
<dbReference type="SUPFAM" id="SSF53706">
    <property type="entry name" value="Formate dehydrogenase/DMSO reductase, domains 1-3"/>
    <property type="match status" value="1"/>
</dbReference>